<accession>A0ABN8LPD2</accession>
<dbReference type="InterPro" id="IPR004014">
    <property type="entry name" value="ATPase_P-typ_cation-transptr_N"/>
</dbReference>
<feature type="region of interest" description="Disordered" evidence="18">
    <location>
        <begin position="288"/>
        <end position="341"/>
    </location>
</feature>
<dbReference type="SUPFAM" id="SSF56784">
    <property type="entry name" value="HAD-like"/>
    <property type="match status" value="3"/>
</dbReference>
<dbReference type="NCBIfam" id="TIGR01517">
    <property type="entry name" value="ATPase-IIB_Ca"/>
    <property type="match status" value="2"/>
</dbReference>
<dbReference type="PRINTS" id="PR00121">
    <property type="entry name" value="NAKATPASE"/>
</dbReference>
<dbReference type="InterPro" id="IPR006068">
    <property type="entry name" value="ATPase_P-typ_cation-transptr_C"/>
</dbReference>
<evidence type="ECO:0000256" key="6">
    <source>
        <dbReference type="ARBA" id="ARBA00022568"/>
    </source>
</evidence>
<dbReference type="Proteomes" id="UP001159427">
    <property type="component" value="Unassembled WGS sequence"/>
</dbReference>
<keyword evidence="16 17" id="KW-0472">Membrane</keyword>
<gene>
    <name evidence="20" type="ORF">PEVE_00038389</name>
</gene>
<evidence type="ECO:0000256" key="5">
    <source>
        <dbReference type="ARBA" id="ARBA00022553"/>
    </source>
</evidence>
<dbReference type="SFLD" id="SFLDS00003">
    <property type="entry name" value="Haloacid_Dehalogenase"/>
    <property type="match status" value="1"/>
</dbReference>
<evidence type="ECO:0000256" key="2">
    <source>
        <dbReference type="ARBA" id="ARBA00006124"/>
    </source>
</evidence>
<dbReference type="NCBIfam" id="TIGR01494">
    <property type="entry name" value="ATPase_P-type"/>
    <property type="match status" value="3"/>
</dbReference>
<feature type="transmembrane region" description="Helical" evidence="17">
    <location>
        <begin position="1314"/>
        <end position="1335"/>
    </location>
</feature>
<dbReference type="Pfam" id="PF00689">
    <property type="entry name" value="Cation_ATPase_C"/>
    <property type="match status" value="3"/>
</dbReference>
<feature type="transmembrane region" description="Helical" evidence="17">
    <location>
        <begin position="112"/>
        <end position="131"/>
    </location>
</feature>
<keyword evidence="15 17" id="KW-0406">Ion transport</keyword>
<reference evidence="20 21" key="1">
    <citation type="submission" date="2022-05" db="EMBL/GenBank/DDBJ databases">
        <authorList>
            <consortium name="Genoscope - CEA"/>
            <person name="William W."/>
        </authorList>
    </citation>
    <scope>NUCLEOTIDE SEQUENCE [LARGE SCALE GENOMIC DNA]</scope>
</reference>
<feature type="transmembrane region" description="Helical" evidence="17">
    <location>
        <begin position="352"/>
        <end position="375"/>
    </location>
</feature>
<dbReference type="Pfam" id="PF12424">
    <property type="entry name" value="ATP_Ca_trans_C"/>
    <property type="match status" value="1"/>
</dbReference>
<feature type="transmembrane region" description="Helical" evidence="17">
    <location>
        <begin position="918"/>
        <end position="940"/>
    </location>
</feature>
<feature type="transmembrane region" description="Helical" evidence="17">
    <location>
        <begin position="2041"/>
        <end position="2061"/>
    </location>
</feature>
<dbReference type="Pfam" id="PF00690">
    <property type="entry name" value="Cation_ATPase_N"/>
    <property type="match status" value="2"/>
</dbReference>
<keyword evidence="10 17" id="KW-0106">Calcium</keyword>
<dbReference type="InterPro" id="IPR001757">
    <property type="entry name" value="P_typ_ATPase"/>
</dbReference>
<evidence type="ECO:0000256" key="14">
    <source>
        <dbReference type="ARBA" id="ARBA00022989"/>
    </source>
</evidence>
<feature type="transmembrane region" description="Helical" evidence="17">
    <location>
        <begin position="1498"/>
        <end position="1517"/>
    </location>
</feature>
<evidence type="ECO:0000256" key="4">
    <source>
        <dbReference type="ARBA" id="ARBA00022475"/>
    </source>
</evidence>
<dbReference type="PROSITE" id="PS00154">
    <property type="entry name" value="ATPASE_E1_E2"/>
    <property type="match status" value="1"/>
</dbReference>
<dbReference type="InterPro" id="IPR023298">
    <property type="entry name" value="ATPase_P-typ_TM_dom_sf"/>
</dbReference>
<dbReference type="EC" id="7.2.2.10" evidence="17"/>
<keyword evidence="12" id="KW-0460">Magnesium</keyword>
<keyword evidence="11 17" id="KW-0067">ATP-binding</keyword>
<keyword evidence="5" id="KW-0597">Phosphoprotein</keyword>
<comment type="similarity">
    <text evidence="2">Belongs to the cation transport ATPase (P-type) (TC 3.A.3) family. Type IIB subfamily.</text>
</comment>
<name>A0ABN8LPD2_9CNID</name>
<feature type="transmembrane region" description="Helical" evidence="17">
    <location>
        <begin position="998"/>
        <end position="1018"/>
    </location>
</feature>
<feature type="transmembrane region" description="Helical" evidence="17">
    <location>
        <begin position="3351"/>
        <end position="3371"/>
    </location>
</feature>
<dbReference type="PANTHER" id="PTHR24093:SF369">
    <property type="entry name" value="CALCIUM-TRANSPORTING ATPASE"/>
    <property type="match status" value="1"/>
</dbReference>
<keyword evidence="4" id="KW-1003">Cell membrane</keyword>
<feature type="compositionally biased region" description="Basic and acidic residues" evidence="18">
    <location>
        <begin position="288"/>
        <end position="297"/>
    </location>
</feature>
<feature type="transmembrane region" description="Helical" evidence="17">
    <location>
        <begin position="3392"/>
        <end position="3415"/>
    </location>
</feature>
<comment type="caution">
    <text evidence="20">The sequence shown here is derived from an EMBL/GenBank/DDBJ whole genome shotgun (WGS) entry which is preliminary data.</text>
</comment>
<feature type="transmembrane region" description="Helical" evidence="17">
    <location>
        <begin position="2335"/>
        <end position="2360"/>
    </location>
</feature>
<comment type="subcellular location">
    <subcellularLocation>
        <location evidence="1">Cell membrane</location>
        <topology evidence="1">Multi-pass membrane protein</topology>
    </subcellularLocation>
    <subcellularLocation>
        <location evidence="17">Membrane</location>
        <topology evidence="17">Multi-pass membrane protein</topology>
    </subcellularLocation>
</comment>
<feature type="transmembrane region" description="Helical" evidence="17">
    <location>
        <begin position="1030"/>
        <end position="1051"/>
    </location>
</feature>
<dbReference type="InterPro" id="IPR044492">
    <property type="entry name" value="P_typ_ATPase_HD_dom"/>
</dbReference>
<dbReference type="Gene3D" id="2.70.150.10">
    <property type="entry name" value="Calcium-transporting ATPase, cytoplasmic transduction domain A"/>
    <property type="match status" value="3"/>
</dbReference>
<evidence type="ECO:0000256" key="10">
    <source>
        <dbReference type="ARBA" id="ARBA00022837"/>
    </source>
</evidence>
<keyword evidence="14 17" id="KW-1133">Transmembrane helix</keyword>
<comment type="catalytic activity">
    <reaction evidence="17">
        <text>Ca(2+)(in) + ATP + H2O = Ca(2+)(out) + ADP + phosphate + H(+)</text>
        <dbReference type="Rhea" id="RHEA:18105"/>
        <dbReference type="ChEBI" id="CHEBI:15377"/>
        <dbReference type="ChEBI" id="CHEBI:15378"/>
        <dbReference type="ChEBI" id="CHEBI:29108"/>
        <dbReference type="ChEBI" id="CHEBI:30616"/>
        <dbReference type="ChEBI" id="CHEBI:43474"/>
        <dbReference type="ChEBI" id="CHEBI:456216"/>
        <dbReference type="EC" id="7.2.2.10"/>
    </reaction>
</comment>
<feature type="transmembrane region" description="Helical" evidence="17">
    <location>
        <begin position="1968"/>
        <end position="1990"/>
    </location>
</feature>
<evidence type="ECO:0000256" key="1">
    <source>
        <dbReference type="ARBA" id="ARBA00004651"/>
    </source>
</evidence>
<dbReference type="InterPro" id="IPR059000">
    <property type="entry name" value="ATPase_P-type_domA"/>
</dbReference>
<dbReference type="Gene3D" id="1.20.1110.10">
    <property type="entry name" value="Calcium-transporting ATPase, transmembrane domain"/>
    <property type="match status" value="7"/>
</dbReference>
<evidence type="ECO:0000256" key="16">
    <source>
        <dbReference type="ARBA" id="ARBA00023136"/>
    </source>
</evidence>
<dbReference type="InterPro" id="IPR006408">
    <property type="entry name" value="P-type_ATPase_IIB"/>
</dbReference>
<feature type="transmembrane region" description="Helical" evidence="17">
    <location>
        <begin position="850"/>
        <end position="870"/>
    </location>
</feature>
<dbReference type="InterPro" id="IPR022141">
    <property type="entry name" value="ATP_Ca_trans_C"/>
</dbReference>
<feature type="transmembrane region" description="Helical" evidence="17">
    <location>
        <begin position="3304"/>
        <end position="3331"/>
    </location>
</feature>
<feature type="compositionally biased region" description="Acidic residues" evidence="18">
    <location>
        <begin position="311"/>
        <end position="330"/>
    </location>
</feature>
<evidence type="ECO:0000256" key="9">
    <source>
        <dbReference type="ARBA" id="ARBA00022741"/>
    </source>
</evidence>
<evidence type="ECO:0000256" key="11">
    <source>
        <dbReference type="ARBA" id="ARBA00022840"/>
    </source>
</evidence>
<feature type="transmembrane region" description="Helical" evidence="17">
    <location>
        <begin position="2152"/>
        <end position="2173"/>
    </location>
</feature>
<keyword evidence="9 17" id="KW-0547">Nucleotide-binding</keyword>
<dbReference type="InterPro" id="IPR036412">
    <property type="entry name" value="HAD-like_sf"/>
</dbReference>
<comment type="caution">
    <text evidence="17">Lacks conserved residue(s) required for the propagation of feature annotation.</text>
</comment>
<feature type="transmembrane region" description="Helical" evidence="17">
    <location>
        <begin position="3427"/>
        <end position="3448"/>
    </location>
</feature>
<keyword evidence="8" id="KW-0479">Metal-binding</keyword>
<dbReference type="SFLD" id="SFLDF00027">
    <property type="entry name" value="p-type_atpase"/>
    <property type="match status" value="1"/>
</dbReference>
<feature type="transmembrane region" description="Helical" evidence="17">
    <location>
        <begin position="1996"/>
        <end position="2016"/>
    </location>
</feature>
<evidence type="ECO:0000259" key="19">
    <source>
        <dbReference type="SMART" id="SM00831"/>
    </source>
</evidence>
<evidence type="ECO:0000256" key="3">
    <source>
        <dbReference type="ARBA" id="ARBA00022448"/>
    </source>
</evidence>
<comment type="function">
    <text evidence="17">Catalyzes the hydrolysis of ATP coupled with the transport of calcium.</text>
</comment>
<dbReference type="PRINTS" id="PR00119">
    <property type="entry name" value="CATATPASE"/>
</dbReference>
<sequence length="3521" mass="391376">MADAATRKEEQQSLHRSMDSMDFSAIPDFSDITIGDLTTVMKHRGLEAKAYINEKYGGLHKLIHKLHTSTEKGIGGFAEDLEHRRNVFGANYIPPKPPKTFLQFLLDAFKDTILIILAVAAIVSLLLGIFAPEECEGSEENTGWIDGFAIIVAVIIVALVTAVNDYQKEQQFRGLQSKIEGEHKFTVVRHGEPIEVLNSEIVVGDLCQVKYGDLLPADGLVVQCNDLKVDESSLTGESDLVKKGERDPLLLAGTHVMEGSGKMVVCAVGVNSQTGIIFSLLGSHGEKELDKPDKEDAAPPQSPMIKTDKQDEFEEISLERKDDDEEEDSDSNDKEKKEKSEKSVLQGKLTKLAVSIGWFGVAAALLTIIVMVLQFSIRKYVNEGASWENKHLNAYVNAFITGLTVLVVAVPEGLPLAVTISLAFSVRKMLDDNNLVRHLDACETMGNATAICSDKTGTLTTNRMTVVQSYLADNHYKEVPRQGELPQTLVEVLVKGIAINSSYASNILPPERADGLPIQVGNKTEGALLGFVLEIGETYQDYRDRNPESSFVKVYTFNSARKSMTTAVRLPGGGYRIYSKGASEIILGRCSSIVGKDGEIRPFTAGDAEKMVQEVIEPMACDGLRTLSLAYRDFPANGVPPEKGEASAECEPDWDNEREILSHLTCIGVVGIEDPVRPEVPDAIKKCQRAGIVVRMVTGDNVNTARSIAQKCGILEPNSEFLVLEGKEFNKRIRDSSGKVSQKKFDEVWPNLRVLARSSPEDKYTLVKGIIDSKLNPAREIVAVTGDGTNDGPALKKADVGFAMGIAGTDVAKEASDIMLTDDNFRSIVKAVMWGRNVYDSISKFLQFQLTVNLVAIVVAFVGACVVQVSPLTGTQLLWVNLIMDSFASLALATEPPTEDLLTRKPYGRTKPLISRTMIRNIIGHAIFQLIVLFVLVFLADDLFDIEDGYLETTRCKPTTHSSLVFNTFVMLQLFNEINSRKVHGERNVFKGITRNPIFLIIMGGTFVVQILIIEFTGKAFHVKGLGWEEWLWCVFLGFSELVWGQLVLTLPKTTLPKICRFGTKEIPPSIILEPKEKDSKARLLWLRGLTRLQHQIRVVNAFRSAIDGRSQRAIASPAVFNSLLAPVRTAMVYDESECPTALDSSEGGASAIPRYASVETSLKLVGYDSPGDSESAVDRLHDQQLFFTMGHEVDSRFIPDFTKTPKEKLIDVISSLRGSEVIAEKFGSVNNIIHELHTSTSKGIIGIEEGIRHRQDVFGRNFIPLDPPKNILKYLICAMRDWVILVLFIFALISVILGAANPEKCEGKDTFVVAMYEGIGILGTVVIMILLIAFSDYLKETDFRSLHSKVNKERKVNVIRSGKTSRILAKEIAVGDLCQLNNGTLIPADGIIVHHNSLIVNESALTGKTEMVPKGLHSIVFAGTHVVEGSGKMIVMAVGPNTQLNLRKAKAPTTPSIVTFKPAFPDQKDVNEEMITFEHKETESQLQEKINKVQVTLGRISIFLALLTAVVLIIRFSVHSYSTLQLSFDFSHFNEYIRALIIAVVVLIIAVPEALSLVVSTSLAFCVKKMYHDKALVRHIDMLETMGNITNICCNKTGVLTQNRMVVAKSYLGEQVHEGDPIQYKNNIPHIFFNDLCKAISREAEDNIPVQAGNRTDAALLQYLFEFGEYYQTWRDDYPEDKLVRVFEFSPHRKCMTTVIADEEGGFKLYSKGASEVLLELCTSVVSTSGEPKEFTKEDAENLFRDFIDPWQKEGLRILCLTTKNISSSDGEELLDKKESELLTDLTLQGFVGIEDPVREQVPDAIRKCQKAGITVHMVTGDNVITARSVAVKCGIIRPNEESLVYNGNEFNSYIRDPDRKINSDRFNAMWPKLCVLARSKPSDKFTLVKGMMESTVKPAGEVVAVTGSGANDGPVLRMADVGFTMGVAGTDIAKEASDVILLNDDFNSIVNAIKWGRHIYHTVLKFLQFQFTICWVTVIVVTIGACILGRSPLVATQLLWINLIMDTLACFALTRDMPIDELLNYKPCGRYKPLISRTLLRNVIGHSIYQLIVMSVLIFKGGDLFDIIDGFQSDTFCLPTQHTSIVFTTFVFMQLFNEINARMLQERNVFNGIYENFCFLIIWFGQAVLQIIIVQFFDTAFHVQGMDWDQWMWCLFLGFSELLWGQLIFTIPKNILPAAFRCVAVGVPQGRGIAYIRSCSRMEQQDSGIKASLLSPVDDLPTGPPFPEVITEEKMPVSDVTMAEKPNCTPDFSNYQQLRQNLSGLMATRGKAAVDRLERELGGVKGLAKQLHSSTKKGLIGIKDGLAVRRDVFGTNVTRRTAVKPPQSFARSLCYSLTDAVLLVLIIGAFAALVLGWYHPEICGGIEQTRTAWQEGCGILGTVVFIIFIGTISDYFRDYEFYKMQKRLEESRICTVVRSGKEDKICFLNVKVGDLCVLSPGSIIPADGVLTQINELVTNESIVGGGTSVVKGEDEDPLVFAGSYVTGGTGRFLVLAVGEHTQVYNRANSDVGPLSGHQDSADDEKGTLQGKLNKASAILGLIGIIVGVLVAVIIILRFSIQTYSVDNKSYDESHWIEFVQAIILGIVVIIIAEPEGLTLAVTITLSYCIDKMHANKIVVRNVDVVEKMGNVTTICCGKTGVLTELSELNVTEQVTECYFAEENHKGHPRYYKDKLPARLVKDLCDAISINTSYSSMVTASSPQCSSKQIGDRTECALLQLVLDLETYYPFIRKDHPEESFVKVFHFSSERKSMTTVIPDGDGFKIYSKGAPEVILKRCAGIVRRDGSIGKFLPEDEVRIERVVKNMKEKSQLKVMCIAYSLVYPSGETSEPNWDNEEEVTSQLILLGLVGIDTLDEFTQSTKRAVEGELGEKTFKSFQDRKEYKLRNFKEPNFVEDLCRGIAVNTSYSSNIENEDADNIPKHIGDSVDGALLQFVLEIGETYQVWRDEYPEDTLVHKWQSPRGVPPSEEFTAVVIHLKEGGGGYKLYCMGGADFVLSRCSNMVLPSLDKKRFDDDHKNKTRKKISDLVKRKPSIEVVCLASKYFPSDDHNWDDDNVLSDLTFVGFLGIEETVRSQVPDAIQDLNGGGIKVCMVTGDNLSSAAAFGFKSGLLSPTKEWTYYGCDSKVLNNVNQNGFDELWPNGLRILATAGPADRLKFVNRIMNTRSEREVVAVTASGVNDDKVLRAADVGLTMGVSGTDVAKESADVILRDDNFSSIVKAVKWGRNVYETILKYLQFQFTVTWVAIIVVVVGACVTTRSPLSATQLLWANLIMDGLASLALTRDPPSNKVLTHKPYGRHKPLVSRAVIKNVILHSIFQLTVMFVLMFLFPDFLDMRDGYDESSVCRPTQHGTMVFTTFIFMQLFNEINCRRVQDRNVFYGLLYARKLKDMNVVFIIIWILSFGTQLIIVEFFTYSFRVVDMDWDQWMWCLFFGFSELIWGQLVFTVPKSVIPRQIRCCSDGISSNKASCWKKFARIRGISKVRKQNQTMYKYGNQNGVRSFENTVTPEGSEEFRMGELP</sequence>
<dbReference type="InterPro" id="IPR008250">
    <property type="entry name" value="ATPase_P-typ_transduc_dom_A_sf"/>
</dbReference>
<dbReference type="Pfam" id="PF00122">
    <property type="entry name" value="E1-E2_ATPase"/>
    <property type="match status" value="3"/>
</dbReference>
<feature type="transmembrane region" description="Helical" evidence="17">
    <location>
        <begin position="3236"/>
        <end position="3255"/>
    </location>
</feature>
<feature type="transmembrane region" description="Helical" evidence="17">
    <location>
        <begin position="2537"/>
        <end position="2560"/>
    </location>
</feature>
<keyword evidence="3 17" id="KW-0813">Transport</keyword>
<evidence type="ECO:0000313" key="20">
    <source>
        <dbReference type="EMBL" id="CAH3017540.1"/>
    </source>
</evidence>
<dbReference type="Gene3D" id="3.40.1110.10">
    <property type="entry name" value="Calcium-transporting ATPase, cytoplasmic domain N"/>
    <property type="match status" value="4"/>
</dbReference>
<feature type="transmembrane region" description="Helical" evidence="17">
    <location>
        <begin position="2119"/>
        <end position="2140"/>
    </location>
</feature>
<feature type="transmembrane region" description="Helical" evidence="17">
    <location>
        <begin position="2081"/>
        <end position="2098"/>
    </location>
</feature>
<feature type="transmembrane region" description="Helical" evidence="17">
    <location>
        <begin position="143"/>
        <end position="163"/>
    </location>
</feature>
<feature type="transmembrane region" description="Helical" evidence="17">
    <location>
        <begin position="2380"/>
        <end position="2398"/>
    </location>
</feature>
<feature type="compositionally biased region" description="Basic and acidic residues" evidence="18">
    <location>
        <begin position="331"/>
        <end position="341"/>
    </location>
</feature>
<dbReference type="SFLD" id="SFLDG00002">
    <property type="entry name" value="C1.7:_P-type_atpase_like"/>
    <property type="match status" value="1"/>
</dbReference>
<evidence type="ECO:0000256" key="18">
    <source>
        <dbReference type="SAM" id="MobiDB-lite"/>
    </source>
</evidence>
<evidence type="ECO:0000313" key="21">
    <source>
        <dbReference type="Proteomes" id="UP001159427"/>
    </source>
</evidence>
<keyword evidence="6 17" id="KW-0109">Calcium transport</keyword>
<keyword evidence="7 17" id="KW-0812">Transmembrane</keyword>
<evidence type="ECO:0000256" key="12">
    <source>
        <dbReference type="ARBA" id="ARBA00022842"/>
    </source>
</evidence>
<evidence type="ECO:0000256" key="17">
    <source>
        <dbReference type="RuleBase" id="RU361146"/>
    </source>
</evidence>
<dbReference type="InterPro" id="IPR023299">
    <property type="entry name" value="ATPase_P-typ_cyto_dom_N"/>
</dbReference>
<keyword evidence="21" id="KW-1185">Reference proteome</keyword>
<proteinExistence type="inferred from homology"/>
<evidence type="ECO:0000256" key="7">
    <source>
        <dbReference type="ARBA" id="ARBA00022692"/>
    </source>
</evidence>
<evidence type="ECO:0000256" key="15">
    <source>
        <dbReference type="ARBA" id="ARBA00023065"/>
    </source>
</evidence>
<evidence type="ECO:0000256" key="13">
    <source>
        <dbReference type="ARBA" id="ARBA00022860"/>
    </source>
</evidence>
<evidence type="ECO:0000256" key="8">
    <source>
        <dbReference type="ARBA" id="ARBA00022723"/>
    </source>
</evidence>
<dbReference type="CDD" id="cd02081">
    <property type="entry name" value="P-type_ATPase_Ca_PMCA-like"/>
    <property type="match status" value="1"/>
</dbReference>
<dbReference type="EMBL" id="CALNXI010000065">
    <property type="protein sequence ID" value="CAH3017540.1"/>
    <property type="molecule type" value="Genomic_DNA"/>
</dbReference>
<feature type="domain" description="Cation-transporting P-type ATPase N-terminal" evidence="19">
    <location>
        <begin position="53"/>
        <end position="129"/>
    </location>
</feature>
<dbReference type="SUPFAM" id="SSF81653">
    <property type="entry name" value="Calcium ATPase, transduction domain A"/>
    <property type="match status" value="3"/>
</dbReference>
<feature type="transmembrane region" description="Helical" evidence="17">
    <location>
        <begin position="1537"/>
        <end position="1568"/>
    </location>
</feature>
<keyword evidence="13" id="KW-0112">Calmodulin-binding</keyword>
<dbReference type="SMART" id="SM00831">
    <property type="entry name" value="Cation_ATPase_N"/>
    <property type="match status" value="1"/>
</dbReference>
<protein>
    <recommendedName>
        <fullName evidence="17">Calcium-transporting ATPase</fullName>
        <ecNumber evidence="17">7.2.2.10</ecNumber>
    </recommendedName>
</protein>
<dbReference type="PANTHER" id="PTHR24093">
    <property type="entry name" value="CATION TRANSPORTING ATPASE"/>
    <property type="match status" value="1"/>
</dbReference>
<dbReference type="Pfam" id="PF13246">
    <property type="entry name" value="Cation_ATPase"/>
    <property type="match status" value="4"/>
</dbReference>
<dbReference type="SUPFAM" id="SSF81660">
    <property type="entry name" value="Metal cation-transporting ATPase, ATP-binding domain N"/>
    <property type="match status" value="4"/>
</dbReference>
<organism evidence="20 21">
    <name type="scientific">Porites evermanni</name>
    <dbReference type="NCBI Taxonomy" id="104178"/>
    <lineage>
        <taxon>Eukaryota</taxon>
        <taxon>Metazoa</taxon>
        <taxon>Cnidaria</taxon>
        <taxon>Anthozoa</taxon>
        <taxon>Hexacorallia</taxon>
        <taxon>Scleractinia</taxon>
        <taxon>Fungiina</taxon>
        <taxon>Poritidae</taxon>
        <taxon>Porites</taxon>
    </lineage>
</organism>
<dbReference type="SUPFAM" id="SSF81665">
    <property type="entry name" value="Calcium ATPase, transmembrane domain M"/>
    <property type="match status" value="3"/>
</dbReference>
<feature type="transmembrane region" description="Helical" evidence="17">
    <location>
        <begin position="395"/>
        <end position="424"/>
    </location>
</feature>
<feature type="transmembrane region" description="Helical" evidence="17">
    <location>
        <begin position="1283"/>
        <end position="1302"/>
    </location>
</feature>
<dbReference type="InterPro" id="IPR018303">
    <property type="entry name" value="ATPase_P-typ_P_site"/>
</dbReference>